<dbReference type="InterPro" id="IPR000835">
    <property type="entry name" value="HTH_MarR-typ"/>
</dbReference>
<organism evidence="2 3">
    <name type="scientific">Ktedonosporobacter rubrisoli</name>
    <dbReference type="NCBI Taxonomy" id="2509675"/>
    <lineage>
        <taxon>Bacteria</taxon>
        <taxon>Bacillati</taxon>
        <taxon>Chloroflexota</taxon>
        <taxon>Ktedonobacteria</taxon>
        <taxon>Ktedonobacterales</taxon>
        <taxon>Ktedonosporobacteraceae</taxon>
        <taxon>Ktedonosporobacter</taxon>
    </lineage>
</organism>
<dbReference type="Gene3D" id="1.10.10.10">
    <property type="entry name" value="Winged helix-like DNA-binding domain superfamily/Winged helix DNA-binding domain"/>
    <property type="match status" value="1"/>
</dbReference>
<dbReference type="InterPro" id="IPR039422">
    <property type="entry name" value="MarR/SlyA-like"/>
</dbReference>
<name>A0A4V0Z005_KTERU</name>
<dbReference type="InterPro" id="IPR036390">
    <property type="entry name" value="WH_DNA-bd_sf"/>
</dbReference>
<accession>A0A4V0Z005</accession>
<dbReference type="PROSITE" id="PS50995">
    <property type="entry name" value="HTH_MARR_2"/>
    <property type="match status" value="1"/>
</dbReference>
<dbReference type="AlphaFoldDB" id="A0A4V0Z005"/>
<dbReference type="SUPFAM" id="SSF46785">
    <property type="entry name" value="Winged helix' DNA-binding domain"/>
    <property type="match status" value="1"/>
</dbReference>
<gene>
    <name evidence="2" type="ORF">EPA93_38465</name>
</gene>
<dbReference type="GO" id="GO:0003700">
    <property type="term" value="F:DNA-binding transcription factor activity"/>
    <property type="evidence" value="ECO:0007669"/>
    <property type="project" value="InterPro"/>
</dbReference>
<dbReference type="InterPro" id="IPR036388">
    <property type="entry name" value="WH-like_DNA-bd_sf"/>
</dbReference>
<dbReference type="SMART" id="SM00347">
    <property type="entry name" value="HTH_MARR"/>
    <property type="match status" value="1"/>
</dbReference>
<evidence type="ECO:0000259" key="1">
    <source>
        <dbReference type="PROSITE" id="PS50995"/>
    </source>
</evidence>
<proteinExistence type="predicted"/>
<evidence type="ECO:0000313" key="3">
    <source>
        <dbReference type="Proteomes" id="UP000290365"/>
    </source>
</evidence>
<evidence type="ECO:0000313" key="2">
    <source>
        <dbReference type="EMBL" id="QBD81541.1"/>
    </source>
</evidence>
<dbReference type="Proteomes" id="UP000290365">
    <property type="component" value="Chromosome"/>
</dbReference>
<dbReference type="RefSeq" id="WP_129892602.1">
    <property type="nucleotide sequence ID" value="NZ_CP035758.1"/>
</dbReference>
<dbReference type="GO" id="GO:0006950">
    <property type="term" value="P:response to stress"/>
    <property type="evidence" value="ECO:0007669"/>
    <property type="project" value="TreeGrafter"/>
</dbReference>
<dbReference type="EMBL" id="CP035758">
    <property type="protein sequence ID" value="QBD81541.1"/>
    <property type="molecule type" value="Genomic_DNA"/>
</dbReference>
<dbReference type="Pfam" id="PF01047">
    <property type="entry name" value="MarR"/>
    <property type="match status" value="1"/>
</dbReference>
<dbReference type="KEGG" id="kbs:EPA93_38465"/>
<sequence>MSKDMSQERGAVLRELQLSLQRSSSSSVLFGQLLARKLDIYSTDLECLGFLLLRAEGVAAGDLAALTGLTTGAITGVIDRLEMAGFVRRDRDSKDRRKVLVRPDLAKIEQEIAPHYQSMLHTFDEIFEGYSNEELAILLRFHQRVEEVLRGEIEKLEL</sequence>
<dbReference type="PANTHER" id="PTHR33164">
    <property type="entry name" value="TRANSCRIPTIONAL REGULATOR, MARR FAMILY"/>
    <property type="match status" value="1"/>
</dbReference>
<reference evidence="2 3" key="1">
    <citation type="submission" date="2019-01" db="EMBL/GenBank/DDBJ databases">
        <title>Ktedonosporobacter rubrisoli SCAWS-G2.</title>
        <authorList>
            <person name="Huang Y."/>
            <person name="Yan B."/>
        </authorList>
    </citation>
    <scope>NUCLEOTIDE SEQUENCE [LARGE SCALE GENOMIC DNA]</scope>
    <source>
        <strain evidence="2 3">SCAWS-G2</strain>
    </source>
</reference>
<feature type="domain" description="HTH marR-type" evidence="1">
    <location>
        <begin position="9"/>
        <end position="147"/>
    </location>
</feature>
<keyword evidence="3" id="KW-1185">Reference proteome</keyword>
<dbReference type="PANTHER" id="PTHR33164:SF106">
    <property type="entry name" value="TRANSCRIPTIONAL REGULATORY PROTEIN"/>
    <property type="match status" value="1"/>
</dbReference>
<protein>
    <submittedName>
        <fullName evidence="2">MarR family transcriptional regulator</fullName>
    </submittedName>
</protein>